<proteinExistence type="predicted"/>
<dbReference type="PANTHER" id="PTHR38460">
    <property type="entry name" value="TAUTOMERASE YOLI-RELATED"/>
    <property type="match status" value="1"/>
</dbReference>
<organism evidence="1 2">
    <name type="scientific">Duganella dendranthematis</name>
    <dbReference type="NCBI Taxonomy" id="2728021"/>
    <lineage>
        <taxon>Bacteria</taxon>
        <taxon>Pseudomonadati</taxon>
        <taxon>Pseudomonadota</taxon>
        <taxon>Betaproteobacteria</taxon>
        <taxon>Burkholderiales</taxon>
        <taxon>Oxalobacteraceae</taxon>
        <taxon>Telluria group</taxon>
        <taxon>Duganella</taxon>
    </lineage>
</organism>
<sequence length="134" mass="15063">MPIFHAHVPARRYSSQQKRSLADAMNSALVEALQIPTEDRFVIISEHAEGELHLHPTFMDMQRDPIAAMFIMVYLGAHRPLEQKKALVQKLNYNAAAALKVSPDDIFITLIPVPNENFSFGRGKLQLADVAPSW</sequence>
<protein>
    <submittedName>
        <fullName evidence="1">Tautomerase family protein</fullName>
    </submittedName>
</protein>
<dbReference type="Proteomes" id="UP000503117">
    <property type="component" value="Chromosome"/>
</dbReference>
<reference evidence="1 2" key="1">
    <citation type="submission" date="2020-04" db="EMBL/GenBank/DDBJ databases">
        <title>Genome sequencing of novel species.</title>
        <authorList>
            <person name="Heo J."/>
            <person name="Kim S.-J."/>
            <person name="Kim J.-S."/>
            <person name="Hong S.-B."/>
            <person name="Kwon S.-W."/>
        </authorList>
    </citation>
    <scope>NUCLEOTIDE SEQUENCE [LARGE SCALE GENOMIC DNA]</scope>
    <source>
        <strain evidence="1 2">AF9R3</strain>
    </source>
</reference>
<accession>A0ABX6M8E6</accession>
<dbReference type="InterPro" id="IPR014347">
    <property type="entry name" value="Tautomerase/MIF_sf"/>
</dbReference>
<gene>
    <name evidence="1" type="ORF">HH213_11085</name>
</gene>
<dbReference type="Pfam" id="PF14552">
    <property type="entry name" value="Tautomerase_2"/>
    <property type="match status" value="1"/>
</dbReference>
<evidence type="ECO:0000313" key="2">
    <source>
        <dbReference type="Proteomes" id="UP000503117"/>
    </source>
</evidence>
<dbReference type="Gene3D" id="3.30.429.10">
    <property type="entry name" value="Macrophage Migration Inhibitory Factor"/>
    <property type="match status" value="1"/>
</dbReference>
<name>A0ABX6M8E6_9BURK</name>
<dbReference type="InterPro" id="IPR037479">
    <property type="entry name" value="Tauto_MSAD"/>
</dbReference>
<dbReference type="SUPFAM" id="SSF55331">
    <property type="entry name" value="Tautomerase/MIF"/>
    <property type="match status" value="1"/>
</dbReference>
<evidence type="ECO:0000313" key="1">
    <source>
        <dbReference type="EMBL" id="QJD90578.1"/>
    </source>
</evidence>
<dbReference type="EMBL" id="CP051684">
    <property type="protein sequence ID" value="QJD90578.1"/>
    <property type="molecule type" value="Genomic_DNA"/>
</dbReference>
<dbReference type="PANTHER" id="PTHR38460:SF1">
    <property type="entry name" value="TAUTOMERASE YOLI-RELATED"/>
    <property type="match status" value="1"/>
</dbReference>
<keyword evidence="2" id="KW-1185">Reference proteome</keyword>